<dbReference type="AlphaFoldDB" id="A0A1Z4GRV0"/>
<reference evidence="2 3" key="1">
    <citation type="submission" date="2017-06" db="EMBL/GenBank/DDBJ databases">
        <title>Genome sequencing of cyanobaciteial culture collection at National Institute for Environmental Studies (NIES).</title>
        <authorList>
            <person name="Hirose Y."/>
            <person name="Shimura Y."/>
            <person name="Fujisawa T."/>
            <person name="Nakamura Y."/>
            <person name="Kawachi M."/>
        </authorList>
    </citation>
    <scope>NUCLEOTIDE SEQUENCE [LARGE SCALE GENOMIC DNA]</scope>
    <source>
        <strain evidence="2 3">NIES-21</strain>
        <plasmid evidence="3">Plasmid2 dna</plasmid>
    </source>
</reference>
<sequence>MKPIKKPEFRALKKSVASQPVTEEVLTVEPAIPVETVEQQQPDAELETPAPQYIPPDAPAQDYSILQSVGNSG</sequence>
<organism evidence="2 3">
    <name type="scientific">Anabaenopsis circularis NIES-21</name>
    <dbReference type="NCBI Taxonomy" id="1085406"/>
    <lineage>
        <taxon>Bacteria</taxon>
        <taxon>Bacillati</taxon>
        <taxon>Cyanobacteriota</taxon>
        <taxon>Cyanophyceae</taxon>
        <taxon>Nostocales</taxon>
        <taxon>Nodulariaceae</taxon>
        <taxon>Anabaenopsis</taxon>
    </lineage>
</organism>
<name>A0A1Z4GRV0_9CYAN</name>
<gene>
    <name evidence="2" type="ORF">NIES21_59380</name>
</gene>
<evidence type="ECO:0000256" key="1">
    <source>
        <dbReference type="SAM" id="MobiDB-lite"/>
    </source>
</evidence>
<dbReference type="Proteomes" id="UP000218287">
    <property type="component" value="Plasmid Plasmid2 dna"/>
</dbReference>
<dbReference type="EMBL" id="AP018176">
    <property type="protein sequence ID" value="BAY20068.1"/>
    <property type="molecule type" value="Genomic_DNA"/>
</dbReference>
<geneLocation type="plasmid" evidence="3">
    <name>Plasmid2 dna</name>
</geneLocation>
<keyword evidence="2" id="KW-0614">Plasmid</keyword>
<evidence type="ECO:0000313" key="3">
    <source>
        <dbReference type="Proteomes" id="UP000218287"/>
    </source>
</evidence>
<proteinExistence type="predicted"/>
<keyword evidence="3" id="KW-1185">Reference proteome</keyword>
<accession>A0A1Z4GRV0</accession>
<evidence type="ECO:0000313" key="2">
    <source>
        <dbReference type="EMBL" id="BAY20068.1"/>
    </source>
</evidence>
<feature type="region of interest" description="Disordered" evidence="1">
    <location>
        <begin position="39"/>
        <end position="59"/>
    </location>
</feature>
<protein>
    <submittedName>
        <fullName evidence="2">Uncharacterized protein</fullName>
    </submittedName>
</protein>